<keyword evidence="1" id="KW-0812">Transmembrane</keyword>
<dbReference type="EMBL" id="NHOC01000003">
    <property type="protein sequence ID" value="OUM21146.1"/>
    <property type="molecule type" value="Genomic_DNA"/>
</dbReference>
<evidence type="ECO:0000313" key="3">
    <source>
        <dbReference type="Proteomes" id="UP000194903"/>
    </source>
</evidence>
<proteinExistence type="predicted"/>
<comment type="caution">
    <text evidence="2">The sequence shown here is derived from an EMBL/GenBank/DDBJ whole genome shotgun (WGS) entry which is preliminary data.</text>
</comment>
<sequence>MLRFKPTEHLTGVTIQGDLQDFYELTESIYRITGIVDDPTSAYYGVRNTLLAICYDIRHAYMGDRDIFTVENGMNQEIMRWHKMITPTNNVYYSVNVLFPLAIFAAVSMQQAFPSARKFYESKNMEEGEHLPPYSDYVHDKAYLNQFAAGVWQALGEVIGGLELEKIIRSWENSYDSYACYATQYIDKCNIELLKAPLEKRKDKLRNIAKRLVKAPQAYYTLLRDLRTAAKEYNTDIYSLHDSRLEYPEEIEW</sequence>
<gene>
    <name evidence="2" type="ORF">CBW42_03675</name>
</gene>
<dbReference type="OrthoDB" id="1999450at2"/>
<dbReference type="RefSeq" id="WP_087017898.1">
    <property type="nucleotide sequence ID" value="NZ_NHOC01000003.1"/>
</dbReference>
<dbReference type="Proteomes" id="UP000194903">
    <property type="component" value="Unassembled WGS sequence"/>
</dbReference>
<dbReference type="AlphaFoldDB" id="A0A252F5W1"/>
<keyword evidence="3" id="KW-1185">Reference proteome</keyword>
<keyword evidence="1" id="KW-0472">Membrane</keyword>
<evidence type="ECO:0000313" key="2">
    <source>
        <dbReference type="EMBL" id="OUM21146.1"/>
    </source>
</evidence>
<protein>
    <submittedName>
        <fullName evidence="2">Uncharacterized protein</fullName>
    </submittedName>
</protein>
<organism evidence="2 3">
    <name type="scientific">Butyricicoccus porcorum</name>
    <dbReference type="NCBI Taxonomy" id="1945634"/>
    <lineage>
        <taxon>Bacteria</taxon>
        <taxon>Bacillati</taxon>
        <taxon>Bacillota</taxon>
        <taxon>Clostridia</taxon>
        <taxon>Eubacteriales</taxon>
        <taxon>Butyricicoccaceae</taxon>
        <taxon>Butyricicoccus</taxon>
    </lineage>
</organism>
<evidence type="ECO:0000256" key="1">
    <source>
        <dbReference type="SAM" id="Phobius"/>
    </source>
</evidence>
<feature type="transmembrane region" description="Helical" evidence="1">
    <location>
        <begin position="91"/>
        <end position="109"/>
    </location>
</feature>
<reference evidence="2 3" key="1">
    <citation type="submission" date="2017-05" db="EMBL/GenBank/DDBJ databases">
        <title>Butyricicoccus porcorum sp. nov. a butyrate-producing bacterium from the swine intestinal tract.</title>
        <authorList>
            <person name="Trachsel J."/>
            <person name="Humphrey S."/>
            <person name="Allen H.K."/>
        </authorList>
    </citation>
    <scope>NUCLEOTIDE SEQUENCE [LARGE SCALE GENOMIC DNA]</scope>
    <source>
        <strain evidence="2">BB10</strain>
    </source>
</reference>
<accession>A0A252F5W1</accession>
<name>A0A252F5W1_9FIRM</name>
<dbReference type="Pfam" id="PF21845">
    <property type="entry name" value="DUF6904"/>
    <property type="match status" value="1"/>
</dbReference>
<dbReference type="InterPro" id="IPR054199">
    <property type="entry name" value="DUF6904"/>
</dbReference>
<keyword evidence="1" id="KW-1133">Transmembrane helix</keyword>